<evidence type="ECO:0000313" key="2">
    <source>
        <dbReference type="Proteomes" id="UP000092578"/>
    </source>
</evidence>
<dbReference type="AlphaFoldDB" id="A0A1B9ATV6"/>
<reference evidence="2" key="1">
    <citation type="submission" date="2016-05" db="EMBL/GenBank/DDBJ databases">
        <authorList>
            <person name="Liu B."/>
            <person name="Wang J."/>
            <person name="Zhu Y."/>
            <person name="Liu G."/>
            <person name="Chen Q."/>
            <person name="Chen Z."/>
            <person name="Lan J."/>
            <person name="Che J."/>
            <person name="Ge C."/>
            <person name="Shi H."/>
            <person name="Pan Z."/>
            <person name="Liu X."/>
        </authorList>
    </citation>
    <scope>NUCLEOTIDE SEQUENCE [LARGE SCALE GENOMIC DNA]</scope>
    <source>
        <strain evidence="2">FJAT-27215</strain>
    </source>
</reference>
<evidence type="ECO:0008006" key="3">
    <source>
        <dbReference type="Google" id="ProtNLM"/>
    </source>
</evidence>
<name>A0A1B9ATV6_9BACI</name>
<proteinExistence type="predicted"/>
<comment type="caution">
    <text evidence="1">The sequence shown here is derived from an EMBL/GenBank/DDBJ whole genome shotgun (WGS) entry which is preliminary data.</text>
</comment>
<organism evidence="1 2">
    <name type="scientific">Pseudobacillus wudalianchiensis</name>
    <dbReference type="NCBI Taxonomy" id="1743143"/>
    <lineage>
        <taxon>Bacteria</taxon>
        <taxon>Bacillati</taxon>
        <taxon>Bacillota</taxon>
        <taxon>Bacilli</taxon>
        <taxon>Bacillales</taxon>
        <taxon>Bacillaceae</taxon>
        <taxon>Pseudobacillus</taxon>
    </lineage>
</organism>
<protein>
    <recommendedName>
        <fullName evidence="3">WYL domain-containing protein</fullName>
    </recommendedName>
</protein>
<dbReference type="Proteomes" id="UP000092578">
    <property type="component" value="Unassembled WGS sequence"/>
</dbReference>
<accession>A0A1B9ATV6</accession>
<keyword evidence="2" id="KW-1185">Reference proteome</keyword>
<sequence>MNALLLRSQRENLPLVIMYQAQDGTITRRNIVVKSLSSSAVYAYCFYRKQNRRFLLSNILAAYPASILRRNSQPA</sequence>
<dbReference type="EMBL" id="MAYT01000023">
    <property type="protein sequence ID" value="OCA87336.1"/>
    <property type="molecule type" value="Genomic_DNA"/>
</dbReference>
<gene>
    <name evidence="1" type="ORF">A8F95_08825</name>
</gene>
<dbReference type="RefSeq" id="WP_065410785.1">
    <property type="nucleotide sequence ID" value="NZ_MAYT01000023.1"/>
</dbReference>
<evidence type="ECO:0000313" key="1">
    <source>
        <dbReference type="EMBL" id="OCA87336.1"/>
    </source>
</evidence>